<comment type="similarity">
    <text evidence="2 10">Belongs to the cytochrome P450 family.</text>
</comment>
<evidence type="ECO:0000256" key="10">
    <source>
        <dbReference type="RuleBase" id="RU000461"/>
    </source>
</evidence>
<comment type="function">
    <text evidence="8">Cytochromes P450 are a group of heme-thiolate monooxygenases. They oxidize a variety of structurally unrelated compounds, including steroids, fatty acids, and xenobiotics.</text>
</comment>
<accession>A0A812DC29</accession>
<evidence type="ECO:0000256" key="4">
    <source>
        <dbReference type="ARBA" id="ARBA00022723"/>
    </source>
</evidence>
<dbReference type="Gene3D" id="1.10.630.10">
    <property type="entry name" value="Cytochrome P450"/>
    <property type="match status" value="1"/>
</dbReference>
<dbReference type="PROSITE" id="PS00086">
    <property type="entry name" value="CYTOCHROME_P450"/>
    <property type="match status" value="1"/>
</dbReference>
<dbReference type="InterPro" id="IPR001128">
    <property type="entry name" value="Cyt_P450"/>
</dbReference>
<evidence type="ECO:0000256" key="3">
    <source>
        <dbReference type="ARBA" id="ARBA00022617"/>
    </source>
</evidence>
<evidence type="ECO:0000256" key="8">
    <source>
        <dbReference type="ARBA" id="ARBA00043906"/>
    </source>
</evidence>
<dbReference type="Pfam" id="PF00067">
    <property type="entry name" value="p450"/>
    <property type="match status" value="1"/>
</dbReference>
<keyword evidence="12" id="KW-1185">Reference proteome</keyword>
<name>A0A812DC29_ACAPH</name>
<dbReference type="OrthoDB" id="6148150at2759"/>
<keyword evidence="7 10" id="KW-0503">Monooxygenase</keyword>
<evidence type="ECO:0000256" key="5">
    <source>
        <dbReference type="ARBA" id="ARBA00023002"/>
    </source>
</evidence>
<dbReference type="GO" id="GO:0020037">
    <property type="term" value="F:heme binding"/>
    <property type="evidence" value="ECO:0007669"/>
    <property type="project" value="InterPro"/>
</dbReference>
<dbReference type="Proteomes" id="UP000597762">
    <property type="component" value="Unassembled WGS sequence"/>
</dbReference>
<reference evidence="11" key="1">
    <citation type="submission" date="2021-01" db="EMBL/GenBank/DDBJ databases">
        <authorList>
            <person name="Li R."/>
            <person name="Bekaert M."/>
        </authorList>
    </citation>
    <scope>NUCLEOTIDE SEQUENCE</scope>
    <source>
        <strain evidence="11">Farmed</strain>
    </source>
</reference>
<dbReference type="InterPro" id="IPR036396">
    <property type="entry name" value="Cyt_P450_sf"/>
</dbReference>
<dbReference type="PRINTS" id="PR00463">
    <property type="entry name" value="EP450I"/>
</dbReference>
<organism evidence="11 12">
    <name type="scientific">Acanthosepion pharaonis</name>
    <name type="common">Pharaoh cuttlefish</name>
    <name type="synonym">Sepia pharaonis</name>
    <dbReference type="NCBI Taxonomy" id="158019"/>
    <lineage>
        <taxon>Eukaryota</taxon>
        <taxon>Metazoa</taxon>
        <taxon>Spiralia</taxon>
        <taxon>Lophotrochozoa</taxon>
        <taxon>Mollusca</taxon>
        <taxon>Cephalopoda</taxon>
        <taxon>Coleoidea</taxon>
        <taxon>Decapodiformes</taxon>
        <taxon>Sepiida</taxon>
        <taxon>Sepiina</taxon>
        <taxon>Sepiidae</taxon>
        <taxon>Acanthosepion</taxon>
    </lineage>
</organism>
<dbReference type="InterPro" id="IPR050705">
    <property type="entry name" value="Cytochrome_P450_3A"/>
</dbReference>
<proteinExistence type="inferred from homology"/>
<dbReference type="GO" id="GO:0016705">
    <property type="term" value="F:oxidoreductase activity, acting on paired donors, with incorporation or reduction of molecular oxygen"/>
    <property type="evidence" value="ECO:0007669"/>
    <property type="project" value="InterPro"/>
</dbReference>
<dbReference type="AlphaFoldDB" id="A0A812DC29"/>
<evidence type="ECO:0000256" key="9">
    <source>
        <dbReference type="PIRSR" id="PIRSR602401-1"/>
    </source>
</evidence>
<evidence type="ECO:0000313" key="12">
    <source>
        <dbReference type="Proteomes" id="UP000597762"/>
    </source>
</evidence>
<dbReference type="PANTHER" id="PTHR24302">
    <property type="entry name" value="CYTOCHROME P450 FAMILY 3"/>
    <property type="match status" value="1"/>
</dbReference>
<keyword evidence="11" id="KW-0413">Isomerase</keyword>
<evidence type="ECO:0000256" key="1">
    <source>
        <dbReference type="ARBA" id="ARBA00001971"/>
    </source>
</evidence>
<comment type="cofactor">
    <cofactor evidence="1 9">
        <name>heme</name>
        <dbReference type="ChEBI" id="CHEBI:30413"/>
    </cofactor>
</comment>
<dbReference type="GO" id="GO:0004796">
    <property type="term" value="F:thromboxane-A synthase activity"/>
    <property type="evidence" value="ECO:0007669"/>
    <property type="project" value="UniProtKB-EC"/>
</dbReference>
<dbReference type="EMBL" id="CAHIKZ030003047">
    <property type="protein sequence ID" value="CAE1295568.1"/>
    <property type="molecule type" value="Genomic_DNA"/>
</dbReference>
<dbReference type="InterPro" id="IPR017972">
    <property type="entry name" value="Cyt_P450_CS"/>
</dbReference>
<keyword evidence="4 9" id="KW-0479">Metal-binding</keyword>
<evidence type="ECO:0000256" key="7">
    <source>
        <dbReference type="ARBA" id="ARBA00023033"/>
    </source>
</evidence>
<dbReference type="InterPro" id="IPR002401">
    <property type="entry name" value="Cyt_P450_E_grp-I"/>
</dbReference>
<keyword evidence="5 10" id="KW-0560">Oxidoreductase</keyword>
<evidence type="ECO:0000256" key="6">
    <source>
        <dbReference type="ARBA" id="ARBA00023004"/>
    </source>
</evidence>
<gene>
    <name evidence="11" type="ORF">SPHA_50981</name>
</gene>
<dbReference type="EC" id="5.3.99.5" evidence="11"/>
<evidence type="ECO:0000313" key="11">
    <source>
        <dbReference type="EMBL" id="CAE1295568.1"/>
    </source>
</evidence>
<keyword evidence="6 9" id="KW-0408">Iron</keyword>
<dbReference type="PRINTS" id="PR00385">
    <property type="entry name" value="P450"/>
</dbReference>
<comment type="caution">
    <text evidence="11">The sequence shown here is derived from an EMBL/GenBank/DDBJ whole genome shotgun (WGS) entry which is preliminary data.</text>
</comment>
<dbReference type="SUPFAM" id="SSF48264">
    <property type="entry name" value="Cytochrome P450"/>
    <property type="match status" value="1"/>
</dbReference>
<dbReference type="GO" id="GO:0008395">
    <property type="term" value="F:steroid hydroxylase activity"/>
    <property type="evidence" value="ECO:0007669"/>
    <property type="project" value="TreeGrafter"/>
</dbReference>
<dbReference type="GO" id="GO:0005506">
    <property type="term" value="F:iron ion binding"/>
    <property type="evidence" value="ECO:0007669"/>
    <property type="project" value="InterPro"/>
</dbReference>
<dbReference type="FunFam" id="1.10.630.10:FF:000182">
    <property type="entry name" value="Cytochrome P450 3A4"/>
    <property type="match status" value="1"/>
</dbReference>
<sequence>MVKSFSNFTNRRFSISGNEYSANMLSFARDDHWKYLRTVLAPSYSSKRMREMVPLIEDVLKTFEKNLNKIADSKEATDATVLFSGYTMDVIASTGFGINVDSQEDPDSPIVKNARKVFAGDFFRSIPGLSTIFPLLGKMLNKIKPGIILGNMGYFVDFCKELVEERKKEKNTSTRKDLLQLMLDAQLEGHEKLDEKIEQELKLENITDWRTKRGLTDVEIIAQCMFFFLAGFDTTASTLSFFAHSIAMNPDESPNYDNVQKLTYLQMCMEETLRMYPVAVTLTRQAKEDCIIKGMKIPKNAGVMFSIICLHHDPRYWMEPLKFNPEHFSEENKAKQIPFTYLPFGGGPRTCPGMRLAELEFKMAVVQMLRKFRLVACDKTEKKIEFAKATQLKTKNGIWIKILHREEEKNICSQ</sequence>
<dbReference type="CDD" id="cd11055">
    <property type="entry name" value="CYP3A-like"/>
    <property type="match status" value="1"/>
</dbReference>
<evidence type="ECO:0000256" key="2">
    <source>
        <dbReference type="ARBA" id="ARBA00010617"/>
    </source>
</evidence>
<feature type="binding site" description="axial binding residue" evidence="9">
    <location>
        <position position="351"/>
    </location>
    <ligand>
        <name>heme</name>
        <dbReference type="ChEBI" id="CHEBI:30413"/>
    </ligand>
    <ligandPart>
        <name>Fe</name>
        <dbReference type="ChEBI" id="CHEBI:18248"/>
    </ligandPart>
</feature>
<protein>
    <submittedName>
        <fullName evidence="11">TBXAS1</fullName>
        <ecNumber evidence="11">5.3.99.5</ecNumber>
    </submittedName>
</protein>
<dbReference type="PANTHER" id="PTHR24302:SF15">
    <property type="entry name" value="FATTY-ACID PEROXYGENASE"/>
    <property type="match status" value="1"/>
</dbReference>
<keyword evidence="3 9" id="KW-0349">Heme</keyword>